<dbReference type="RefSeq" id="WP_372566548.1">
    <property type="nucleotide sequence ID" value="NZ_JBGOSP010000041.1"/>
</dbReference>
<evidence type="ECO:0000313" key="3">
    <source>
        <dbReference type="Proteomes" id="UP001571476"/>
    </source>
</evidence>
<accession>A0ABV4SWM5</accession>
<reference evidence="2 3" key="1">
    <citation type="submission" date="2024-08" db="EMBL/GenBank/DDBJ databases">
        <title>Genome sequence of Streptomyces aureus CACIA-1.46HGO.</title>
        <authorList>
            <person name="Evangelista-Martinez Z."/>
        </authorList>
    </citation>
    <scope>NUCLEOTIDE SEQUENCE [LARGE SCALE GENOMIC DNA]</scope>
    <source>
        <strain evidence="2 3">CACIA-1.46HGO</strain>
    </source>
</reference>
<dbReference type="EMBL" id="JBGOSP010000041">
    <property type="protein sequence ID" value="MFA3842615.1"/>
    <property type="molecule type" value="Genomic_DNA"/>
</dbReference>
<name>A0ABV4SWM5_9ACTN</name>
<gene>
    <name evidence="2" type="ORF">ACEG43_41725</name>
</gene>
<feature type="signal peptide" evidence="1">
    <location>
        <begin position="1"/>
        <end position="31"/>
    </location>
</feature>
<feature type="chain" id="PRO_5046750999" evidence="1">
    <location>
        <begin position="32"/>
        <end position="129"/>
    </location>
</feature>
<keyword evidence="3" id="KW-1185">Reference proteome</keyword>
<comment type="caution">
    <text evidence="2">The sequence shown here is derived from an EMBL/GenBank/DDBJ whole genome shotgun (WGS) entry which is preliminary data.</text>
</comment>
<dbReference type="Proteomes" id="UP001571476">
    <property type="component" value="Unassembled WGS sequence"/>
</dbReference>
<evidence type="ECO:0000256" key="1">
    <source>
        <dbReference type="SAM" id="SignalP"/>
    </source>
</evidence>
<sequence>MNKVMQRIATASASVVVAGGALLAAGGSASAATLPSDGHTRVAVTVKSDSRDHGRYNHDDSRYRGGNGHGDWYRFNGHRIDRWVAGQWATFEGWCGPGYWYFGDDHRYFGNDGHSNHGERSHRQDRRDH</sequence>
<proteinExistence type="predicted"/>
<organism evidence="2 3">
    <name type="scientific">Streptomyces aureus</name>
    <dbReference type="NCBI Taxonomy" id="193461"/>
    <lineage>
        <taxon>Bacteria</taxon>
        <taxon>Bacillati</taxon>
        <taxon>Actinomycetota</taxon>
        <taxon>Actinomycetes</taxon>
        <taxon>Kitasatosporales</taxon>
        <taxon>Streptomycetaceae</taxon>
        <taxon>Streptomyces</taxon>
    </lineage>
</organism>
<keyword evidence="1" id="KW-0732">Signal</keyword>
<evidence type="ECO:0000313" key="2">
    <source>
        <dbReference type="EMBL" id="MFA3842615.1"/>
    </source>
</evidence>
<protein>
    <submittedName>
        <fullName evidence="2">Uncharacterized protein</fullName>
    </submittedName>
</protein>